<keyword evidence="2" id="KW-1185">Reference proteome</keyword>
<gene>
    <name evidence="1" type="ORF">TCLT_LOCUS7224</name>
</gene>
<proteinExistence type="predicted"/>
<evidence type="ECO:0000313" key="2">
    <source>
        <dbReference type="Proteomes" id="UP000276776"/>
    </source>
</evidence>
<evidence type="ECO:0000313" key="1">
    <source>
        <dbReference type="EMBL" id="VDN04660.1"/>
    </source>
</evidence>
<dbReference type="AlphaFoldDB" id="A0A0N5D2V8"/>
<reference evidence="3" key="1">
    <citation type="submission" date="2017-02" db="UniProtKB">
        <authorList>
            <consortium name="WormBaseParasite"/>
        </authorList>
    </citation>
    <scope>IDENTIFICATION</scope>
</reference>
<sequence length="53" mass="6213">MLNVLLSCQRTFSLLVESVESVLNFVLKLYIRPHHLLFDGNHCLKILFKVLKE</sequence>
<accession>A0A0N5D2V8</accession>
<evidence type="ECO:0000313" key="3">
    <source>
        <dbReference type="WBParaSite" id="TCLT_0000723501-mRNA-1"/>
    </source>
</evidence>
<reference evidence="1 2" key="2">
    <citation type="submission" date="2018-11" db="EMBL/GenBank/DDBJ databases">
        <authorList>
            <consortium name="Pathogen Informatics"/>
        </authorList>
    </citation>
    <scope>NUCLEOTIDE SEQUENCE [LARGE SCALE GENOMIC DNA]</scope>
</reference>
<protein>
    <submittedName>
        <fullName evidence="1 3">Uncharacterized protein</fullName>
    </submittedName>
</protein>
<dbReference type="EMBL" id="UYYF01004487">
    <property type="protein sequence ID" value="VDN04660.1"/>
    <property type="molecule type" value="Genomic_DNA"/>
</dbReference>
<dbReference type="Proteomes" id="UP000276776">
    <property type="component" value="Unassembled WGS sequence"/>
</dbReference>
<organism evidence="3">
    <name type="scientific">Thelazia callipaeda</name>
    <name type="common">Oriental eyeworm</name>
    <name type="synonym">Parasitic nematode</name>
    <dbReference type="NCBI Taxonomy" id="103827"/>
    <lineage>
        <taxon>Eukaryota</taxon>
        <taxon>Metazoa</taxon>
        <taxon>Ecdysozoa</taxon>
        <taxon>Nematoda</taxon>
        <taxon>Chromadorea</taxon>
        <taxon>Rhabditida</taxon>
        <taxon>Spirurina</taxon>
        <taxon>Spiruromorpha</taxon>
        <taxon>Thelazioidea</taxon>
        <taxon>Thelaziidae</taxon>
        <taxon>Thelazia</taxon>
    </lineage>
</organism>
<name>A0A0N5D2V8_THECL</name>
<dbReference type="WBParaSite" id="TCLT_0000723501-mRNA-1">
    <property type="protein sequence ID" value="TCLT_0000723501-mRNA-1"/>
    <property type="gene ID" value="TCLT_0000723501"/>
</dbReference>